<dbReference type="Pfam" id="PF01381">
    <property type="entry name" value="HTH_3"/>
    <property type="match status" value="1"/>
</dbReference>
<dbReference type="InterPro" id="IPR001387">
    <property type="entry name" value="Cro/C1-type_HTH"/>
</dbReference>
<evidence type="ECO:0000259" key="1">
    <source>
        <dbReference type="PROSITE" id="PS50943"/>
    </source>
</evidence>
<dbReference type="EMBL" id="JAVREQ010000188">
    <property type="protein sequence ID" value="MDT0382839.1"/>
    <property type="molecule type" value="Genomic_DNA"/>
</dbReference>
<sequence>IRKLRLAQGWDVTDLAAKVFVSPGRISSIETANDPPGRDLTVKLEQVFDAKGALLELQTLIRAEAFKNYAQRFLRDQASARSIHEFSPGVPGLLQTSDYARALMAVSFTDNPQGLEDSVVRRTERQEVVDGENPPWLWVVLAESALCQV</sequence>
<feature type="non-terminal residue" evidence="2">
    <location>
        <position position="1"/>
    </location>
</feature>
<feature type="non-terminal residue" evidence="2">
    <location>
        <position position="149"/>
    </location>
</feature>
<dbReference type="PROSITE" id="PS50943">
    <property type="entry name" value="HTH_CROC1"/>
    <property type="match status" value="1"/>
</dbReference>
<comment type="caution">
    <text evidence="2">The sequence shown here is derived from an EMBL/GenBank/DDBJ whole genome shotgun (WGS) entry which is preliminary data.</text>
</comment>
<feature type="domain" description="HTH cro/C1-type" evidence="1">
    <location>
        <begin position="1"/>
        <end position="55"/>
    </location>
</feature>
<accession>A0ABU2P0R9</accession>
<keyword evidence="3" id="KW-1185">Reference proteome</keyword>
<proteinExistence type="predicted"/>
<dbReference type="SUPFAM" id="SSF47413">
    <property type="entry name" value="lambda repressor-like DNA-binding domains"/>
    <property type="match status" value="1"/>
</dbReference>
<dbReference type="Pfam" id="PF19054">
    <property type="entry name" value="DUF5753"/>
    <property type="match status" value="1"/>
</dbReference>
<gene>
    <name evidence="2" type="ORF">RM572_29250</name>
</gene>
<dbReference type="Proteomes" id="UP001183414">
    <property type="component" value="Unassembled WGS sequence"/>
</dbReference>
<dbReference type="InterPro" id="IPR010982">
    <property type="entry name" value="Lambda_DNA-bd_dom_sf"/>
</dbReference>
<evidence type="ECO:0000313" key="2">
    <source>
        <dbReference type="EMBL" id="MDT0382839.1"/>
    </source>
</evidence>
<organism evidence="2 3">
    <name type="scientific">Streptomyces hazeniae</name>
    <dbReference type="NCBI Taxonomy" id="3075538"/>
    <lineage>
        <taxon>Bacteria</taxon>
        <taxon>Bacillati</taxon>
        <taxon>Actinomycetota</taxon>
        <taxon>Actinomycetes</taxon>
        <taxon>Kitasatosporales</taxon>
        <taxon>Streptomycetaceae</taxon>
        <taxon>Streptomyces</taxon>
    </lineage>
</organism>
<dbReference type="CDD" id="cd00093">
    <property type="entry name" value="HTH_XRE"/>
    <property type="match status" value="1"/>
</dbReference>
<name>A0ABU2P0R9_9ACTN</name>
<dbReference type="RefSeq" id="WP_311676368.1">
    <property type="nucleotide sequence ID" value="NZ_JAVREQ010000188.1"/>
</dbReference>
<evidence type="ECO:0000313" key="3">
    <source>
        <dbReference type="Proteomes" id="UP001183414"/>
    </source>
</evidence>
<reference evidence="3" key="1">
    <citation type="submission" date="2023-07" db="EMBL/GenBank/DDBJ databases">
        <title>30 novel species of actinomycetes from the DSMZ collection.</title>
        <authorList>
            <person name="Nouioui I."/>
        </authorList>
    </citation>
    <scope>NUCLEOTIDE SEQUENCE [LARGE SCALE GENOMIC DNA]</scope>
    <source>
        <strain evidence="3">DSM 42041</strain>
    </source>
</reference>
<dbReference type="SMART" id="SM00530">
    <property type="entry name" value="HTH_XRE"/>
    <property type="match status" value="1"/>
</dbReference>
<protein>
    <submittedName>
        <fullName evidence="2">Scr1 family TA system antitoxin-like transcriptional regulator</fullName>
    </submittedName>
</protein>
<dbReference type="Gene3D" id="1.10.260.40">
    <property type="entry name" value="lambda repressor-like DNA-binding domains"/>
    <property type="match status" value="1"/>
</dbReference>
<dbReference type="InterPro" id="IPR043917">
    <property type="entry name" value="DUF5753"/>
</dbReference>